<sequence length="46" mass="4923">MSAVPRFPELRCSTPADLAPVPAAWERRRDPARFAGLLADPGSTTA</sequence>
<protein>
    <submittedName>
        <fullName evidence="1">Uncharacterized protein</fullName>
    </submittedName>
</protein>
<accession>A0A449GCY4</accession>
<gene>
    <name evidence="1" type="ORF">NCTC1935_01368</name>
</gene>
<organism evidence="1">
    <name type="scientific">Nocardia farcinica</name>
    <dbReference type="NCBI Taxonomy" id="37329"/>
    <lineage>
        <taxon>Bacteria</taxon>
        <taxon>Bacillati</taxon>
        <taxon>Actinomycetota</taxon>
        <taxon>Actinomycetes</taxon>
        <taxon>Mycobacteriales</taxon>
        <taxon>Nocardiaceae</taxon>
        <taxon>Nocardia</taxon>
    </lineage>
</organism>
<proteinExistence type="predicted"/>
<dbReference type="AlphaFoldDB" id="A0A449GCY4"/>
<evidence type="ECO:0000313" key="1">
    <source>
        <dbReference type="EMBL" id="VFA83543.1"/>
    </source>
</evidence>
<name>A0A449GCY4_NOCFR</name>
<reference evidence="1" key="1">
    <citation type="submission" date="2019-02" db="EMBL/GenBank/DDBJ databases">
        <authorList>
            <consortium name="Pathogen Informatics"/>
        </authorList>
    </citation>
    <scope>NUCLEOTIDE SEQUENCE</scope>
    <source>
        <strain evidence="1">3012STDY6733949</strain>
    </source>
</reference>
<dbReference type="EMBL" id="CAACYE010000005">
    <property type="protein sequence ID" value="VFA83543.1"/>
    <property type="molecule type" value="Genomic_DNA"/>
</dbReference>